<evidence type="ECO:0000256" key="16">
    <source>
        <dbReference type="ARBA" id="ARBA00049551"/>
    </source>
</evidence>
<dbReference type="AlphaFoldDB" id="A0AAU8G7T1"/>
<evidence type="ECO:0000256" key="4">
    <source>
        <dbReference type="ARBA" id="ARBA00012944"/>
    </source>
</evidence>
<dbReference type="EMBL" id="PP836785">
    <property type="protein sequence ID" value="XCH32324.1"/>
    <property type="molecule type" value="Genomic_DNA"/>
</dbReference>
<keyword evidence="15 17" id="KW-0472">Membrane</keyword>
<geneLocation type="mitochondrion" evidence="19"/>
<feature type="transmembrane region" description="Helical" evidence="17">
    <location>
        <begin position="301"/>
        <end position="321"/>
    </location>
</feature>
<feature type="transmembrane region" description="Helical" evidence="17">
    <location>
        <begin position="121"/>
        <end position="143"/>
    </location>
</feature>
<feature type="transmembrane region" description="Helical" evidence="17">
    <location>
        <begin position="39"/>
        <end position="58"/>
    </location>
</feature>
<feature type="transmembrane region" description="Helical" evidence="17">
    <location>
        <begin position="268"/>
        <end position="289"/>
    </location>
</feature>
<name>A0AAU8G7T1_9HEMI</name>
<evidence type="ECO:0000256" key="15">
    <source>
        <dbReference type="ARBA" id="ARBA00023136"/>
    </source>
</evidence>
<organism evidence="19">
    <name type="scientific">Colposcenia aliena</name>
    <dbReference type="NCBI Taxonomy" id="3101724"/>
    <lineage>
        <taxon>Eukaryota</taxon>
        <taxon>Metazoa</taxon>
        <taxon>Ecdysozoa</taxon>
        <taxon>Arthropoda</taxon>
        <taxon>Hexapoda</taxon>
        <taxon>Insecta</taxon>
        <taxon>Pterygota</taxon>
        <taxon>Neoptera</taxon>
        <taxon>Paraneoptera</taxon>
        <taxon>Hemiptera</taxon>
        <taxon>Sternorrhyncha</taxon>
        <taxon>Psylloidea</taxon>
        <taxon>Aphalaridae</taxon>
        <taxon>Colposcenia</taxon>
    </lineage>
</organism>
<evidence type="ECO:0000256" key="2">
    <source>
        <dbReference type="ARBA" id="ARBA00004225"/>
    </source>
</evidence>
<keyword evidence="7 17" id="KW-0679">Respiratory chain</keyword>
<keyword evidence="11 17" id="KW-1133">Transmembrane helix</keyword>
<dbReference type="EC" id="7.1.1.2" evidence="4 17"/>
<comment type="function">
    <text evidence="1">Core subunit of the mitochondrial membrane respiratory chain NADH dehydrogenase (Complex I) that is believed to belong to the minimal assembly required for catalysis. Complex I functions in the transfer of electrons from NADH to the respiratory chain. The immediate electron acceptor for the enzyme is believed to be ubiquinone.</text>
</comment>
<dbReference type="Pfam" id="PF00361">
    <property type="entry name" value="Proton_antipo_M"/>
    <property type="match status" value="1"/>
</dbReference>
<evidence type="ECO:0000256" key="14">
    <source>
        <dbReference type="ARBA" id="ARBA00023128"/>
    </source>
</evidence>
<dbReference type="PANTHER" id="PTHR43507">
    <property type="entry name" value="NADH-UBIQUINONE OXIDOREDUCTASE CHAIN 4"/>
    <property type="match status" value="1"/>
</dbReference>
<dbReference type="GO" id="GO:0042773">
    <property type="term" value="P:ATP synthesis coupled electron transport"/>
    <property type="evidence" value="ECO:0007669"/>
    <property type="project" value="InterPro"/>
</dbReference>
<keyword evidence="14 17" id="KW-0496">Mitochondrion</keyword>
<keyword evidence="8 17" id="KW-0812">Transmembrane</keyword>
<evidence type="ECO:0000256" key="11">
    <source>
        <dbReference type="ARBA" id="ARBA00022989"/>
    </source>
</evidence>
<dbReference type="GO" id="GO:0003954">
    <property type="term" value="F:NADH dehydrogenase activity"/>
    <property type="evidence" value="ECO:0007669"/>
    <property type="project" value="TreeGrafter"/>
</dbReference>
<evidence type="ECO:0000256" key="17">
    <source>
        <dbReference type="RuleBase" id="RU003297"/>
    </source>
</evidence>
<dbReference type="GO" id="GO:0031966">
    <property type="term" value="C:mitochondrial membrane"/>
    <property type="evidence" value="ECO:0007669"/>
    <property type="project" value="UniProtKB-SubCell"/>
</dbReference>
<protein>
    <recommendedName>
        <fullName evidence="5 17">NADH-ubiquinone oxidoreductase chain 4</fullName>
        <ecNumber evidence="4 17">7.1.1.2</ecNumber>
    </recommendedName>
</protein>
<keyword evidence="9" id="KW-1278">Translocase</keyword>
<evidence type="ECO:0000313" key="19">
    <source>
        <dbReference type="EMBL" id="XCH32324.1"/>
    </source>
</evidence>
<feature type="domain" description="NADH:quinone oxidoreductase/Mrp antiporter transmembrane" evidence="18">
    <location>
        <begin position="88"/>
        <end position="361"/>
    </location>
</feature>
<keyword evidence="10 17" id="KW-0249">Electron transport</keyword>
<evidence type="ECO:0000256" key="13">
    <source>
        <dbReference type="ARBA" id="ARBA00023075"/>
    </source>
</evidence>
<evidence type="ECO:0000256" key="3">
    <source>
        <dbReference type="ARBA" id="ARBA00009025"/>
    </source>
</evidence>
<dbReference type="GO" id="GO:0015990">
    <property type="term" value="P:electron transport coupled proton transport"/>
    <property type="evidence" value="ECO:0007669"/>
    <property type="project" value="TreeGrafter"/>
</dbReference>
<feature type="transmembrane region" description="Helical" evidence="17">
    <location>
        <begin position="244"/>
        <end position="262"/>
    </location>
</feature>
<dbReference type="InterPro" id="IPR003918">
    <property type="entry name" value="NADH_UbQ_OxRdtase"/>
</dbReference>
<feature type="transmembrane region" description="Helical" evidence="17">
    <location>
        <begin position="155"/>
        <end position="175"/>
    </location>
</feature>
<evidence type="ECO:0000256" key="12">
    <source>
        <dbReference type="ARBA" id="ARBA00023027"/>
    </source>
</evidence>
<sequence length="414" mass="47701">MLELIFTSLFIVIIRSYSLASNCLCSLFLYLIMMLFDEGLYLIKMSLILLTIWLIIMMIMSVNFFDKCKLLMNMFIFLLLILEICFYSDSILIFYIMFEMSVIPVFLIIFGWGYQSSRIDASIYMLSYTVLFSLPFLIMIMFMNNLTMFETLVSFFFLLSAFMVKFPLFGLHLWLPRAHVEAPVFGSMILAGIMLKLGGYGIIKVGIILGDLLMKFNYYIIIYSILGSIYLSLLCLIQTDVKMLIAYSSVVHMGLILSGLLTMREFCLNGSIILMIGHGLCSSGLFYMVGLMYNRINTRSLLLNKGLIYLLPSFTLFWFLFCSSNLSFPPSLNFVGEIMLLVGILSWSLNLSMLIIFLSLFSSLYSIFLFSFVQQGESFLSFSLKMFNVSEFLVMICHWVPLNLMILDLNFMCW</sequence>
<accession>A0AAU8G7T1</accession>
<dbReference type="GO" id="GO:0048039">
    <property type="term" value="F:ubiquinone binding"/>
    <property type="evidence" value="ECO:0007669"/>
    <property type="project" value="TreeGrafter"/>
</dbReference>
<comment type="subcellular location">
    <subcellularLocation>
        <location evidence="2 17">Mitochondrion membrane</location>
        <topology evidence="2 17">Multi-pass membrane protein</topology>
    </subcellularLocation>
</comment>
<evidence type="ECO:0000256" key="7">
    <source>
        <dbReference type="ARBA" id="ARBA00022660"/>
    </source>
</evidence>
<dbReference type="GO" id="GO:0008137">
    <property type="term" value="F:NADH dehydrogenase (ubiquinone) activity"/>
    <property type="evidence" value="ECO:0007669"/>
    <property type="project" value="UniProtKB-UniRule"/>
</dbReference>
<proteinExistence type="inferred from homology"/>
<dbReference type="InterPro" id="IPR001750">
    <property type="entry name" value="ND/Mrp_TM"/>
</dbReference>
<keyword evidence="12 17" id="KW-0520">NAD</keyword>
<feature type="transmembrane region" description="Helical" evidence="17">
    <location>
        <begin position="70"/>
        <end position="87"/>
    </location>
</feature>
<evidence type="ECO:0000256" key="5">
    <source>
        <dbReference type="ARBA" id="ARBA00021006"/>
    </source>
</evidence>
<feature type="transmembrane region" description="Helical" evidence="17">
    <location>
        <begin position="12"/>
        <end position="33"/>
    </location>
</feature>
<evidence type="ECO:0000256" key="9">
    <source>
        <dbReference type="ARBA" id="ARBA00022967"/>
    </source>
</evidence>
<feature type="transmembrane region" description="Helical" evidence="17">
    <location>
        <begin position="187"/>
        <end position="210"/>
    </location>
</feature>
<evidence type="ECO:0000256" key="10">
    <source>
        <dbReference type="ARBA" id="ARBA00022982"/>
    </source>
</evidence>
<dbReference type="PRINTS" id="PR01437">
    <property type="entry name" value="NUOXDRDTASE4"/>
</dbReference>
<evidence type="ECO:0000259" key="18">
    <source>
        <dbReference type="Pfam" id="PF00361"/>
    </source>
</evidence>
<evidence type="ECO:0000256" key="1">
    <source>
        <dbReference type="ARBA" id="ARBA00003257"/>
    </source>
</evidence>
<dbReference type="PANTHER" id="PTHR43507:SF20">
    <property type="entry name" value="NADH-UBIQUINONE OXIDOREDUCTASE CHAIN 4"/>
    <property type="match status" value="1"/>
</dbReference>
<comment type="function">
    <text evidence="17">Core subunit of the mitochondrial membrane respiratory chain NADH dehydrogenase (Complex I) which catalyzes electron transfer from NADH through the respiratory chain, using ubiquinone as an electron acceptor. Essential for the catalytic activity and assembly of complex I.</text>
</comment>
<reference evidence="19" key="1">
    <citation type="submission" date="2024-05" db="EMBL/GenBank/DDBJ databases">
        <authorList>
            <person name="Aishan Z."/>
        </authorList>
    </citation>
    <scope>NUCLEOTIDE SEQUENCE</scope>
</reference>
<comment type="catalytic activity">
    <reaction evidence="16 17">
        <text>a ubiquinone + NADH + 5 H(+)(in) = a ubiquinol + NAD(+) + 4 H(+)(out)</text>
        <dbReference type="Rhea" id="RHEA:29091"/>
        <dbReference type="Rhea" id="RHEA-COMP:9565"/>
        <dbReference type="Rhea" id="RHEA-COMP:9566"/>
        <dbReference type="ChEBI" id="CHEBI:15378"/>
        <dbReference type="ChEBI" id="CHEBI:16389"/>
        <dbReference type="ChEBI" id="CHEBI:17976"/>
        <dbReference type="ChEBI" id="CHEBI:57540"/>
        <dbReference type="ChEBI" id="CHEBI:57945"/>
        <dbReference type="EC" id="7.1.1.2"/>
    </reaction>
</comment>
<evidence type="ECO:0000256" key="8">
    <source>
        <dbReference type="ARBA" id="ARBA00022692"/>
    </source>
</evidence>
<comment type="similarity">
    <text evidence="3 17">Belongs to the complex I subunit 4 family.</text>
</comment>
<gene>
    <name evidence="19" type="primary">nd4</name>
</gene>
<keyword evidence="13 17" id="KW-0830">Ubiquinone</keyword>
<keyword evidence="6 17" id="KW-0813">Transport</keyword>
<evidence type="ECO:0000256" key="6">
    <source>
        <dbReference type="ARBA" id="ARBA00022448"/>
    </source>
</evidence>
<feature type="transmembrane region" description="Helical" evidence="17">
    <location>
        <begin position="354"/>
        <end position="372"/>
    </location>
</feature>
<feature type="transmembrane region" description="Helical" evidence="17">
    <location>
        <begin position="93"/>
        <end position="114"/>
    </location>
</feature>
<feature type="transmembrane region" description="Helical" evidence="17">
    <location>
        <begin position="216"/>
        <end position="237"/>
    </location>
</feature>